<feature type="non-terminal residue" evidence="1">
    <location>
        <position position="25"/>
    </location>
</feature>
<protein>
    <submittedName>
        <fullName evidence="1">Uncharacterized protein</fullName>
    </submittedName>
</protein>
<organism evidence="1">
    <name type="scientific">marine metagenome</name>
    <dbReference type="NCBI Taxonomy" id="408172"/>
    <lineage>
        <taxon>unclassified sequences</taxon>
        <taxon>metagenomes</taxon>
        <taxon>ecological metagenomes</taxon>
    </lineage>
</organism>
<name>A0A382KDN8_9ZZZZ</name>
<gene>
    <name evidence="1" type="ORF">METZ01_LOCUS274980</name>
</gene>
<reference evidence="1" key="1">
    <citation type="submission" date="2018-05" db="EMBL/GenBank/DDBJ databases">
        <authorList>
            <person name="Lanie J.A."/>
            <person name="Ng W.-L."/>
            <person name="Kazmierczak K.M."/>
            <person name="Andrzejewski T.M."/>
            <person name="Davidsen T.M."/>
            <person name="Wayne K.J."/>
            <person name="Tettelin H."/>
            <person name="Glass J.I."/>
            <person name="Rusch D."/>
            <person name="Podicherti R."/>
            <person name="Tsui H.-C.T."/>
            <person name="Winkler M.E."/>
        </authorList>
    </citation>
    <scope>NUCLEOTIDE SEQUENCE</scope>
</reference>
<proteinExistence type="predicted"/>
<accession>A0A382KDN8</accession>
<dbReference type="AlphaFoldDB" id="A0A382KDN8"/>
<sequence length="25" mass="2660">MTVCFQGEDGSETVAVDGFSLTIRP</sequence>
<evidence type="ECO:0000313" key="1">
    <source>
        <dbReference type="EMBL" id="SVC22126.1"/>
    </source>
</evidence>
<dbReference type="EMBL" id="UINC01079784">
    <property type="protein sequence ID" value="SVC22126.1"/>
    <property type="molecule type" value="Genomic_DNA"/>
</dbReference>